<dbReference type="NCBIfam" id="TIGR02532">
    <property type="entry name" value="IV_pilin_GFxxxE"/>
    <property type="match status" value="1"/>
</dbReference>
<dbReference type="Gene3D" id="3.30.700.10">
    <property type="entry name" value="Glycoprotein, Type 4 Pilin"/>
    <property type="match status" value="1"/>
</dbReference>
<dbReference type="RefSeq" id="WP_340355275.1">
    <property type="nucleotide sequence ID" value="NZ_JBBKZU010000001.1"/>
</dbReference>
<feature type="transmembrane region" description="Helical" evidence="1">
    <location>
        <begin position="12"/>
        <end position="37"/>
    </location>
</feature>
<dbReference type="Pfam" id="PF16732">
    <property type="entry name" value="ComP_DUS"/>
    <property type="match status" value="1"/>
</dbReference>
<dbReference type="InterPro" id="IPR045584">
    <property type="entry name" value="Pilin-like"/>
</dbReference>
<dbReference type="PROSITE" id="PS00409">
    <property type="entry name" value="PROKAR_NTER_METHYL"/>
    <property type="match status" value="1"/>
</dbReference>
<proteinExistence type="predicted"/>
<dbReference type="EMBL" id="JBBKZU010000001">
    <property type="protein sequence ID" value="MEJ8809966.1"/>
    <property type="molecule type" value="Genomic_DNA"/>
</dbReference>
<keyword evidence="3" id="KW-1185">Reference proteome</keyword>
<keyword evidence="1" id="KW-0472">Membrane</keyword>
<reference evidence="2 3" key="1">
    <citation type="submission" date="2024-03" db="EMBL/GenBank/DDBJ databases">
        <title>Novel species of the genus Variovorax.</title>
        <authorList>
            <person name="Liu Q."/>
            <person name="Xin Y.-H."/>
        </authorList>
    </citation>
    <scope>NUCLEOTIDE SEQUENCE [LARGE SCALE GENOMIC DNA]</scope>
    <source>
        <strain evidence="2 3">KACC 18899</strain>
    </source>
</reference>
<evidence type="ECO:0000313" key="2">
    <source>
        <dbReference type="EMBL" id="MEJ8809966.1"/>
    </source>
</evidence>
<dbReference type="InterPro" id="IPR012902">
    <property type="entry name" value="N_methyl_site"/>
</dbReference>
<evidence type="ECO:0000313" key="3">
    <source>
        <dbReference type="Proteomes" id="UP001365846"/>
    </source>
</evidence>
<organism evidence="2 3">
    <name type="scientific">Variovorax ureilyticus</name>
    <dbReference type="NCBI Taxonomy" id="1836198"/>
    <lineage>
        <taxon>Bacteria</taxon>
        <taxon>Pseudomonadati</taxon>
        <taxon>Pseudomonadota</taxon>
        <taxon>Betaproteobacteria</taxon>
        <taxon>Burkholderiales</taxon>
        <taxon>Comamonadaceae</taxon>
        <taxon>Variovorax</taxon>
    </lineage>
</organism>
<name>A0ABU8V920_9BURK</name>
<keyword evidence="1" id="KW-1133">Transmembrane helix</keyword>
<dbReference type="Pfam" id="PF07963">
    <property type="entry name" value="N_methyl"/>
    <property type="match status" value="1"/>
</dbReference>
<dbReference type="Proteomes" id="UP001365846">
    <property type="component" value="Unassembled WGS sequence"/>
</dbReference>
<evidence type="ECO:0000256" key="1">
    <source>
        <dbReference type="SAM" id="Phobius"/>
    </source>
</evidence>
<keyword evidence="1" id="KW-0812">Transmembrane</keyword>
<sequence>MKSGTRSAARQGLARGFTLLELMIALAVVAILASIAYSAYTESVRKGWRAEARAALIREMQQQERFYTQRAKYKTDKAFAATAGVNAPSSKYDIAVAACEGRNDPAQCIRLTAILRSGLSDSAAGSIWIESSGLKGCSGSDASRCWQ</sequence>
<accession>A0ABU8V920</accession>
<dbReference type="SUPFAM" id="SSF54523">
    <property type="entry name" value="Pili subunits"/>
    <property type="match status" value="1"/>
</dbReference>
<protein>
    <submittedName>
        <fullName evidence="2">Type IV pilin protein</fullName>
    </submittedName>
</protein>
<gene>
    <name evidence="2" type="ORF">WKW77_02750</name>
</gene>
<dbReference type="InterPro" id="IPR031982">
    <property type="entry name" value="PilE-like"/>
</dbReference>
<comment type="caution">
    <text evidence="2">The sequence shown here is derived from an EMBL/GenBank/DDBJ whole genome shotgun (WGS) entry which is preliminary data.</text>
</comment>